<evidence type="ECO:0000259" key="6">
    <source>
        <dbReference type="PROSITE" id="PS00631"/>
    </source>
</evidence>
<dbReference type="Pfam" id="PF21337">
    <property type="entry name" value="Peptidase_M17_N_1"/>
    <property type="match status" value="1"/>
</dbReference>
<keyword evidence="4" id="KW-0378">Hydrolase</keyword>
<comment type="similarity">
    <text evidence="1">Belongs to the peptidase M17 family.</text>
</comment>
<comment type="caution">
    <text evidence="7">The sequence shown here is derived from an EMBL/GenBank/DDBJ whole genome shotgun (WGS) entry which is preliminary data.</text>
</comment>
<dbReference type="CDD" id="cd00433">
    <property type="entry name" value="Peptidase_M17"/>
    <property type="match status" value="1"/>
</dbReference>
<accession>A0ABP7EM31</accession>
<name>A0ABP7EM31_9SPHN</name>
<dbReference type="PANTHER" id="PTHR11963:SF20">
    <property type="entry name" value="PEPTIDASE B"/>
    <property type="match status" value="1"/>
</dbReference>
<evidence type="ECO:0000256" key="4">
    <source>
        <dbReference type="ARBA" id="ARBA00022801"/>
    </source>
</evidence>
<dbReference type="Gene3D" id="3.40.630.10">
    <property type="entry name" value="Zn peptidases"/>
    <property type="match status" value="1"/>
</dbReference>
<keyword evidence="3" id="KW-0645">Protease</keyword>
<dbReference type="Gene3D" id="3.40.220.10">
    <property type="entry name" value="Leucine Aminopeptidase, subunit E, domain 1"/>
    <property type="match status" value="1"/>
</dbReference>
<dbReference type="InterPro" id="IPR011356">
    <property type="entry name" value="Leucine_aapep/pepB"/>
</dbReference>
<dbReference type="EMBL" id="BAABBF010000009">
    <property type="protein sequence ID" value="GAA3721269.1"/>
    <property type="molecule type" value="Genomic_DNA"/>
</dbReference>
<dbReference type="PANTHER" id="PTHR11963">
    <property type="entry name" value="LEUCINE AMINOPEPTIDASE-RELATED"/>
    <property type="match status" value="1"/>
</dbReference>
<feature type="domain" description="Cytosol aminopeptidase" evidence="6">
    <location>
        <begin position="303"/>
        <end position="310"/>
    </location>
</feature>
<protein>
    <submittedName>
        <fullName evidence="7">Leucyl aminopeptidase family protein</fullName>
    </submittedName>
</protein>
<reference evidence="8" key="1">
    <citation type="journal article" date="2019" name="Int. J. Syst. Evol. Microbiol.">
        <title>The Global Catalogue of Microorganisms (GCM) 10K type strain sequencing project: providing services to taxonomists for standard genome sequencing and annotation.</title>
        <authorList>
            <consortium name="The Broad Institute Genomics Platform"/>
            <consortium name="The Broad Institute Genome Sequencing Center for Infectious Disease"/>
            <person name="Wu L."/>
            <person name="Ma J."/>
        </authorList>
    </citation>
    <scope>NUCLEOTIDE SEQUENCE [LARGE SCALE GENOMIC DNA]</scope>
    <source>
        <strain evidence="8">JCM 17498</strain>
    </source>
</reference>
<dbReference type="GO" id="GO:0004177">
    <property type="term" value="F:aminopeptidase activity"/>
    <property type="evidence" value="ECO:0007669"/>
    <property type="project" value="UniProtKB-KW"/>
</dbReference>
<dbReference type="SUPFAM" id="SSF53187">
    <property type="entry name" value="Zn-dependent exopeptidases"/>
    <property type="match status" value="1"/>
</dbReference>
<dbReference type="InterPro" id="IPR048816">
    <property type="entry name" value="Peptidase_M17_N_1"/>
</dbReference>
<sequence length="456" mass="48520">MIRFDDLLQPDRGQPAHAIEMIARDDHVGWLARQSPRTRGMLAAQGFRGKPGDHAVLPGEGDDWHVVAVADGETPWSLAGLSAALPAGTYRIDGHGGGELGWLLGQYRFDRYRRADEDGARILLTRDAAGMAETIALAGATAQVRDLVNTPASDCGPADLEAAAAALAKRHGGTVTVRRGDELEQGYPMIHAVGHAAARDRAPRLIELIWGDQAAPRIALVGKGVSFDTGGLDIKPSSGMRLMKKDMGGAAHALALAELVMAARLPVRLHLLIPAVENAISGDAFRPGDVLRSRKGLTVENTNTDAEGRLILADALTRAGEERPELILDFATLTGAARVALGPDLPPLFSDDEALARDLLAAGVATHDPLWRLPLWNGYDELLKSDIADMVNAPDGGFAGAITAALFLRRFVPAGIPWAHLDVFAWRPTSKPGRPKGGDAYGLRAAFGLLKQRFPG</sequence>
<keyword evidence="5" id="KW-0464">Manganese</keyword>
<dbReference type="Proteomes" id="UP001500523">
    <property type="component" value="Unassembled WGS sequence"/>
</dbReference>
<evidence type="ECO:0000256" key="5">
    <source>
        <dbReference type="ARBA" id="ARBA00023211"/>
    </source>
</evidence>
<organism evidence="7 8">
    <name type="scientific">Sphingomonas cynarae</name>
    <dbReference type="NCBI Taxonomy" id="930197"/>
    <lineage>
        <taxon>Bacteria</taxon>
        <taxon>Pseudomonadati</taxon>
        <taxon>Pseudomonadota</taxon>
        <taxon>Alphaproteobacteria</taxon>
        <taxon>Sphingomonadales</taxon>
        <taxon>Sphingomonadaceae</taxon>
        <taxon>Sphingomonas</taxon>
    </lineage>
</organism>
<dbReference type="RefSeq" id="WP_344694381.1">
    <property type="nucleotide sequence ID" value="NZ_BAABBF010000009.1"/>
</dbReference>
<proteinExistence type="inferred from homology"/>
<dbReference type="Pfam" id="PF00883">
    <property type="entry name" value="Peptidase_M17"/>
    <property type="match status" value="1"/>
</dbReference>
<dbReference type="InterPro" id="IPR043472">
    <property type="entry name" value="Macro_dom-like"/>
</dbReference>
<evidence type="ECO:0000256" key="3">
    <source>
        <dbReference type="ARBA" id="ARBA00022670"/>
    </source>
</evidence>
<evidence type="ECO:0000313" key="7">
    <source>
        <dbReference type="EMBL" id="GAA3721269.1"/>
    </source>
</evidence>
<evidence type="ECO:0000256" key="1">
    <source>
        <dbReference type="ARBA" id="ARBA00009528"/>
    </source>
</evidence>
<evidence type="ECO:0000313" key="8">
    <source>
        <dbReference type="Proteomes" id="UP001500523"/>
    </source>
</evidence>
<dbReference type="PROSITE" id="PS00631">
    <property type="entry name" value="CYTOSOL_AP"/>
    <property type="match status" value="1"/>
</dbReference>
<gene>
    <name evidence="7" type="ORF">GCM10022268_31880</name>
</gene>
<dbReference type="InterPro" id="IPR000819">
    <property type="entry name" value="Peptidase_M17_C"/>
</dbReference>
<keyword evidence="8" id="KW-1185">Reference proteome</keyword>
<evidence type="ECO:0000256" key="2">
    <source>
        <dbReference type="ARBA" id="ARBA00022438"/>
    </source>
</evidence>
<keyword evidence="2 7" id="KW-0031">Aminopeptidase</keyword>
<dbReference type="PRINTS" id="PR00481">
    <property type="entry name" value="LAMNOPPTDASE"/>
</dbReference>